<gene>
    <name evidence="1" type="ordered locus">Fleli_1836</name>
</gene>
<organism evidence="1 2">
    <name type="scientific">Bernardetia litoralis (strain ATCC 23117 / DSM 6794 / NBRC 15988 / NCIMB 1366 / Fx l1 / Sio-4)</name>
    <name type="common">Flexibacter litoralis</name>
    <dbReference type="NCBI Taxonomy" id="880071"/>
    <lineage>
        <taxon>Bacteria</taxon>
        <taxon>Pseudomonadati</taxon>
        <taxon>Bacteroidota</taxon>
        <taxon>Cytophagia</taxon>
        <taxon>Cytophagales</taxon>
        <taxon>Bernardetiaceae</taxon>
        <taxon>Bernardetia</taxon>
    </lineage>
</organism>
<evidence type="ECO:0000313" key="2">
    <source>
        <dbReference type="Proteomes" id="UP000006054"/>
    </source>
</evidence>
<evidence type="ECO:0000313" key="1">
    <source>
        <dbReference type="EMBL" id="AFM04234.1"/>
    </source>
</evidence>
<accession>I4AJU9</accession>
<dbReference type="AlphaFoldDB" id="I4AJU9"/>
<dbReference type="EMBL" id="CP003345">
    <property type="protein sequence ID" value="AFM04234.1"/>
    <property type="molecule type" value="Genomic_DNA"/>
</dbReference>
<proteinExistence type="predicted"/>
<name>I4AJU9_BERLS</name>
<reference evidence="2" key="1">
    <citation type="submission" date="2012-06" db="EMBL/GenBank/DDBJ databases">
        <title>The complete genome of Flexibacter litoralis DSM 6794.</title>
        <authorList>
            <person name="Lucas S."/>
            <person name="Copeland A."/>
            <person name="Lapidus A."/>
            <person name="Glavina del Rio T."/>
            <person name="Dalin E."/>
            <person name="Tice H."/>
            <person name="Bruce D."/>
            <person name="Goodwin L."/>
            <person name="Pitluck S."/>
            <person name="Peters L."/>
            <person name="Ovchinnikova G."/>
            <person name="Lu M."/>
            <person name="Kyrpides N."/>
            <person name="Mavromatis K."/>
            <person name="Ivanova N."/>
            <person name="Brettin T."/>
            <person name="Detter J.C."/>
            <person name="Han C."/>
            <person name="Larimer F."/>
            <person name="Land M."/>
            <person name="Hauser L."/>
            <person name="Markowitz V."/>
            <person name="Cheng J.-F."/>
            <person name="Hugenholtz P."/>
            <person name="Woyke T."/>
            <person name="Wu D."/>
            <person name="Spring S."/>
            <person name="Lang E."/>
            <person name="Kopitz M."/>
            <person name="Brambilla E."/>
            <person name="Klenk H.-P."/>
            <person name="Eisen J.A."/>
        </authorList>
    </citation>
    <scope>NUCLEOTIDE SEQUENCE [LARGE SCALE GENOMIC DNA]</scope>
    <source>
        <strain evidence="2">ATCC 23117 / DSM 6794 / NBRC 15988 / NCIMB 1366 / Sio-4</strain>
    </source>
</reference>
<dbReference type="Proteomes" id="UP000006054">
    <property type="component" value="Chromosome"/>
</dbReference>
<dbReference type="HOGENOM" id="CLU_3310160_0_0_10"/>
<dbReference type="STRING" id="880071.Fleli_1836"/>
<protein>
    <submittedName>
        <fullName evidence="1">Uncharacterized protein</fullName>
    </submittedName>
</protein>
<dbReference type="KEGG" id="fli:Fleli_1836"/>
<keyword evidence="2" id="KW-1185">Reference proteome</keyword>
<sequence>MLLIFENYQLRYNKKLASFIPIEFLSFLMSKIGNFVSFV</sequence>